<evidence type="ECO:0000256" key="6">
    <source>
        <dbReference type="ARBA" id="ARBA00022958"/>
    </source>
</evidence>
<protein>
    <submittedName>
        <fullName evidence="11">Trk potassium uptake system protein TrkH</fullName>
    </submittedName>
</protein>
<dbReference type="GO" id="GO:0005886">
    <property type="term" value="C:plasma membrane"/>
    <property type="evidence" value="ECO:0007669"/>
    <property type="project" value="UniProtKB-SubCell"/>
</dbReference>
<evidence type="ECO:0000256" key="8">
    <source>
        <dbReference type="ARBA" id="ARBA00023065"/>
    </source>
</evidence>
<dbReference type="InterPro" id="IPR003445">
    <property type="entry name" value="Cat_transpt"/>
</dbReference>
<dbReference type="PANTHER" id="PTHR32024:SF3">
    <property type="entry name" value="TRK SYSTEM POTASSIUM UPTAKE PROTEIN"/>
    <property type="match status" value="1"/>
</dbReference>
<evidence type="ECO:0000256" key="5">
    <source>
        <dbReference type="ARBA" id="ARBA00022692"/>
    </source>
</evidence>
<feature type="transmembrane region" description="Helical" evidence="10">
    <location>
        <begin position="463"/>
        <end position="482"/>
    </location>
</feature>
<keyword evidence="7 10" id="KW-1133">Transmembrane helix</keyword>
<feature type="transmembrane region" description="Helical" evidence="10">
    <location>
        <begin position="39"/>
        <end position="58"/>
    </location>
</feature>
<keyword evidence="5 10" id="KW-0812">Transmembrane</keyword>
<feature type="transmembrane region" description="Helical" evidence="10">
    <location>
        <begin position="270"/>
        <end position="290"/>
    </location>
</feature>
<sequence length="484" mass="53015">MINRNIIASVIGNILFFVCFLELIPALVDYIAGSPEYRVFVSAAFLTGTLGGLLYFSFRGYENHLPSRKMIYLITTVAWVVMPLAASLPIYMAIPEASFADAVFEAVSGLTTTGSTVFTGLDQMPMGILLWRAILQWIGGVGIIVLGIWILPVLQVGGMALFQTESSDQSEKIYPRTIELVRSILVIYSFITVVCILVYFIMGMGMFDAISHALTTVSTGGFSTHDLSIKYFNNPGLEWAVILFMFAGAVPFVAYMRCLKGSLKPLVTDAQIRALVFFLLITSIIIIFPLWQHPDLDFLTSFRGAAFSVMSIVTTTGFITIDYTNFGAEAGTIFLILTVVGGCTGSTAGGIKVFRFAVLWQALQSVFHKMVYPHSVYTSRYNGRILSNDIVVSVLIFFCVFIFFMTFLAIALGFAGLYPLEALSAAATAIANVGPGMGEAIGPSGNFATIPTSAKWLMSFGMIVGRLEFLTVLVLFIPRYWYDL</sequence>
<keyword evidence="6" id="KW-0630">Potassium</keyword>
<gene>
    <name evidence="11" type="ORF">MNBD_ALPHA02-2353</name>
</gene>
<feature type="transmembrane region" description="Helical" evidence="10">
    <location>
        <begin position="239"/>
        <end position="258"/>
    </location>
</feature>
<accession>A0A3B0STJ6</accession>
<dbReference type="PANTHER" id="PTHR32024">
    <property type="entry name" value="TRK SYSTEM POTASSIUM UPTAKE PROTEIN TRKG-RELATED"/>
    <property type="match status" value="1"/>
</dbReference>
<evidence type="ECO:0000256" key="9">
    <source>
        <dbReference type="ARBA" id="ARBA00023136"/>
    </source>
</evidence>
<keyword evidence="2" id="KW-0813">Transport</keyword>
<dbReference type="PIRSF" id="PIRSF006247">
    <property type="entry name" value="TrkH"/>
    <property type="match status" value="1"/>
</dbReference>
<dbReference type="EMBL" id="UOED01000124">
    <property type="protein sequence ID" value="VAV98125.1"/>
    <property type="molecule type" value="Genomic_DNA"/>
</dbReference>
<keyword evidence="8" id="KW-0406">Ion transport</keyword>
<evidence type="ECO:0000256" key="10">
    <source>
        <dbReference type="SAM" id="Phobius"/>
    </source>
</evidence>
<dbReference type="Pfam" id="PF02386">
    <property type="entry name" value="TrkH"/>
    <property type="match status" value="1"/>
</dbReference>
<feature type="transmembrane region" description="Helical" evidence="10">
    <location>
        <begin position="70"/>
        <end position="94"/>
    </location>
</feature>
<proteinExistence type="predicted"/>
<organism evidence="11">
    <name type="scientific">hydrothermal vent metagenome</name>
    <dbReference type="NCBI Taxonomy" id="652676"/>
    <lineage>
        <taxon>unclassified sequences</taxon>
        <taxon>metagenomes</taxon>
        <taxon>ecological metagenomes</taxon>
    </lineage>
</organism>
<keyword evidence="9 10" id="KW-0472">Membrane</keyword>
<evidence type="ECO:0000256" key="1">
    <source>
        <dbReference type="ARBA" id="ARBA00004651"/>
    </source>
</evidence>
<evidence type="ECO:0000256" key="3">
    <source>
        <dbReference type="ARBA" id="ARBA00022475"/>
    </source>
</evidence>
<evidence type="ECO:0000256" key="4">
    <source>
        <dbReference type="ARBA" id="ARBA00022538"/>
    </source>
</evidence>
<comment type="subcellular location">
    <subcellularLocation>
        <location evidence="1">Cell membrane</location>
        <topology evidence="1">Multi-pass membrane protein</topology>
    </subcellularLocation>
</comment>
<dbReference type="GO" id="GO:0015379">
    <property type="term" value="F:potassium:chloride symporter activity"/>
    <property type="evidence" value="ECO:0007669"/>
    <property type="project" value="InterPro"/>
</dbReference>
<evidence type="ECO:0000256" key="7">
    <source>
        <dbReference type="ARBA" id="ARBA00022989"/>
    </source>
</evidence>
<feature type="transmembrane region" description="Helical" evidence="10">
    <location>
        <begin position="390"/>
        <end position="415"/>
    </location>
</feature>
<feature type="transmembrane region" description="Helical" evidence="10">
    <location>
        <begin position="7"/>
        <end position="27"/>
    </location>
</feature>
<dbReference type="AlphaFoldDB" id="A0A3B0STJ6"/>
<evidence type="ECO:0000313" key="11">
    <source>
        <dbReference type="EMBL" id="VAV98125.1"/>
    </source>
</evidence>
<keyword evidence="4" id="KW-0633">Potassium transport</keyword>
<feature type="transmembrane region" description="Helical" evidence="10">
    <location>
        <begin position="134"/>
        <end position="162"/>
    </location>
</feature>
<feature type="transmembrane region" description="Helical" evidence="10">
    <location>
        <begin position="333"/>
        <end position="354"/>
    </location>
</feature>
<reference evidence="11" key="1">
    <citation type="submission" date="2018-06" db="EMBL/GenBank/DDBJ databases">
        <authorList>
            <person name="Zhirakovskaya E."/>
        </authorList>
    </citation>
    <scope>NUCLEOTIDE SEQUENCE</scope>
</reference>
<feature type="transmembrane region" description="Helical" evidence="10">
    <location>
        <begin position="183"/>
        <end position="202"/>
    </location>
</feature>
<name>A0A3B0STJ6_9ZZZZ</name>
<evidence type="ECO:0000256" key="2">
    <source>
        <dbReference type="ARBA" id="ARBA00022448"/>
    </source>
</evidence>
<dbReference type="InterPro" id="IPR004772">
    <property type="entry name" value="TrkH"/>
</dbReference>
<keyword evidence="3" id="KW-1003">Cell membrane</keyword>